<reference evidence="2" key="1">
    <citation type="journal article" date="2019" name="Int. J. Syst. Evol. Microbiol.">
        <title>The Global Catalogue of Microorganisms (GCM) 10K type strain sequencing project: providing services to taxonomists for standard genome sequencing and annotation.</title>
        <authorList>
            <consortium name="The Broad Institute Genomics Platform"/>
            <consortium name="The Broad Institute Genome Sequencing Center for Infectious Disease"/>
            <person name="Wu L."/>
            <person name="Ma J."/>
        </authorList>
    </citation>
    <scope>NUCLEOTIDE SEQUENCE [LARGE SCALE GENOMIC DNA]</scope>
    <source>
        <strain evidence="2">JCM 18715</strain>
    </source>
</reference>
<protein>
    <recommendedName>
        <fullName evidence="3">DUF4288 domain-containing protein</fullName>
    </recommendedName>
</protein>
<evidence type="ECO:0008006" key="3">
    <source>
        <dbReference type="Google" id="ProtNLM"/>
    </source>
</evidence>
<proteinExistence type="predicted"/>
<accession>A0ABP9QF80</accession>
<dbReference type="EMBL" id="BAABLD010000003">
    <property type="protein sequence ID" value="GAA5160507.1"/>
    <property type="molecule type" value="Genomic_DNA"/>
</dbReference>
<evidence type="ECO:0000313" key="1">
    <source>
        <dbReference type="EMBL" id="GAA5160507.1"/>
    </source>
</evidence>
<dbReference type="Proteomes" id="UP001500547">
    <property type="component" value="Unassembled WGS sequence"/>
</dbReference>
<dbReference type="RefSeq" id="WP_425584661.1">
    <property type="nucleotide sequence ID" value="NZ_BAABLD010000003.1"/>
</dbReference>
<organism evidence="1 2">
    <name type="scientific">Viridibacterium curvum</name>
    <dbReference type="NCBI Taxonomy" id="1101404"/>
    <lineage>
        <taxon>Bacteria</taxon>
        <taxon>Pseudomonadati</taxon>
        <taxon>Pseudomonadota</taxon>
        <taxon>Betaproteobacteria</taxon>
        <taxon>Rhodocyclales</taxon>
        <taxon>Rhodocyclaceae</taxon>
        <taxon>Viridibacterium</taxon>
    </lineage>
</organism>
<gene>
    <name evidence="1" type="ORF">GCM10025770_08290</name>
</gene>
<name>A0ABP9QF80_9RHOO</name>
<dbReference type="InterPro" id="IPR025630">
    <property type="entry name" value="DUF4288"/>
</dbReference>
<evidence type="ECO:0000313" key="2">
    <source>
        <dbReference type="Proteomes" id="UP001500547"/>
    </source>
</evidence>
<comment type="caution">
    <text evidence="1">The sequence shown here is derived from an EMBL/GenBank/DDBJ whole genome shotgun (WGS) entry which is preliminary data.</text>
</comment>
<keyword evidence="2" id="KW-1185">Reference proteome</keyword>
<dbReference type="Pfam" id="PF14119">
    <property type="entry name" value="DUF4288"/>
    <property type="match status" value="1"/>
</dbReference>
<sequence length="107" mass="12435">MPWYAIRTVYKFGEKPNGNNVFEERVVCFNAESWTDAHKKAALESKAYEEQGGFTSHPEQVGYEQDGENLIDGYELWSELFESEATLEDFYSNRYAKFKYTPEPPVS</sequence>